<organism evidence="1 2">
    <name type="scientific">Amycolatopsis eburnea</name>
    <dbReference type="NCBI Taxonomy" id="2267691"/>
    <lineage>
        <taxon>Bacteria</taxon>
        <taxon>Bacillati</taxon>
        <taxon>Actinomycetota</taxon>
        <taxon>Actinomycetes</taxon>
        <taxon>Pseudonocardiales</taxon>
        <taxon>Pseudonocardiaceae</taxon>
        <taxon>Amycolatopsis</taxon>
    </lineage>
</organism>
<evidence type="ECO:0000313" key="2">
    <source>
        <dbReference type="Proteomes" id="UP000267081"/>
    </source>
</evidence>
<proteinExistence type="predicted"/>
<protein>
    <recommendedName>
        <fullName evidence="3">EcsC family protein</fullName>
    </recommendedName>
</protein>
<dbReference type="EMBL" id="RSEC01000048">
    <property type="protein sequence ID" value="RSD16302.1"/>
    <property type="molecule type" value="Genomic_DNA"/>
</dbReference>
<keyword evidence="2" id="KW-1185">Reference proteome</keyword>
<dbReference type="RefSeq" id="WP_125311136.1">
    <property type="nucleotide sequence ID" value="NZ_RSEC01000048.1"/>
</dbReference>
<evidence type="ECO:0000313" key="1">
    <source>
        <dbReference type="EMBL" id="RSD16302.1"/>
    </source>
</evidence>
<reference evidence="1 2" key="1">
    <citation type="submission" date="2018-12" db="EMBL/GenBank/DDBJ databases">
        <title>Amycolatopsis eburnea sp. nov. actinomycete associate with arbuscular mycorrhiza fungal spore.</title>
        <authorList>
            <person name="Lumyong S."/>
            <person name="Chaiya L."/>
        </authorList>
    </citation>
    <scope>NUCLEOTIDE SEQUENCE [LARGE SCALE GENOMIC DNA]</scope>
    <source>
        <strain evidence="1 2">GLM-1</strain>
    </source>
</reference>
<evidence type="ECO:0008006" key="3">
    <source>
        <dbReference type="Google" id="ProtNLM"/>
    </source>
</evidence>
<gene>
    <name evidence="1" type="ORF">EIY87_21815</name>
</gene>
<dbReference type="OrthoDB" id="4422408at2"/>
<dbReference type="AlphaFoldDB" id="A0A3R9EQY5"/>
<comment type="caution">
    <text evidence="1">The sequence shown here is derived from an EMBL/GenBank/DDBJ whole genome shotgun (WGS) entry which is preliminary data.</text>
</comment>
<dbReference type="Proteomes" id="UP000267081">
    <property type="component" value="Unassembled WGS sequence"/>
</dbReference>
<accession>A0A3R9EQY5</accession>
<sequence length="241" mass="24941">MVSDALERPVPASVGRGQPILSLLDKAIGAQAPLVGKNIVRARQRNPEATPAEVVRTLEKMYVSALASTGAAVGATAAAPAVGTGIALALSAGEFFSSLELSTLFVLSLAEVHGVQPDEIERRRTLVMGILLGESGSTTIGKIAERTGKHWARQLVDKVPAATLLKVNKVLGKNFVTKYGAKHGIIVLGRVVPFGIGAAIGGGANATMAALSVRAARRAFGPAPQEWPEASLDPVLPMLDS</sequence>
<name>A0A3R9EQY5_9PSEU</name>